<dbReference type="Gene3D" id="3.30.1330.60">
    <property type="entry name" value="OmpA-like domain"/>
    <property type="match status" value="1"/>
</dbReference>
<dbReference type="GO" id="GO:0009279">
    <property type="term" value="C:cell outer membrane"/>
    <property type="evidence" value="ECO:0007669"/>
    <property type="project" value="UniProtKB-SubCell"/>
</dbReference>
<dbReference type="OrthoDB" id="9814546at2"/>
<gene>
    <name evidence="7" type="ORF">GRI36_01640</name>
</gene>
<evidence type="ECO:0000256" key="4">
    <source>
        <dbReference type="PROSITE-ProRule" id="PRU00473"/>
    </source>
</evidence>
<protein>
    <submittedName>
        <fullName evidence="7">OmpA family protein</fullName>
    </submittedName>
</protein>
<dbReference type="AlphaFoldDB" id="A0A6I4SIX2"/>
<evidence type="ECO:0000313" key="8">
    <source>
        <dbReference type="Proteomes" id="UP000468943"/>
    </source>
</evidence>
<dbReference type="RefSeq" id="WP_160596883.1">
    <property type="nucleotide sequence ID" value="NZ_WTYS01000001.1"/>
</dbReference>
<dbReference type="Proteomes" id="UP000468943">
    <property type="component" value="Unassembled WGS sequence"/>
</dbReference>
<feature type="region of interest" description="Disordered" evidence="5">
    <location>
        <begin position="26"/>
        <end position="47"/>
    </location>
</feature>
<name>A0A6I4SIX2_9SPHN</name>
<dbReference type="InterPro" id="IPR050330">
    <property type="entry name" value="Bact_OuterMem_StrucFunc"/>
</dbReference>
<reference evidence="7 8" key="1">
    <citation type="submission" date="2019-12" db="EMBL/GenBank/DDBJ databases">
        <title>Genomic-based taxomic classification of the family Erythrobacteraceae.</title>
        <authorList>
            <person name="Xu L."/>
        </authorList>
    </citation>
    <scope>NUCLEOTIDE SEQUENCE [LARGE SCALE GENOMIC DNA]</scope>
    <source>
        <strain evidence="7 8">JCM 17802</strain>
    </source>
</reference>
<keyword evidence="2 4" id="KW-0472">Membrane</keyword>
<evidence type="ECO:0000256" key="3">
    <source>
        <dbReference type="ARBA" id="ARBA00023237"/>
    </source>
</evidence>
<dbReference type="InterPro" id="IPR006664">
    <property type="entry name" value="OMP_bac"/>
</dbReference>
<keyword evidence="3" id="KW-0998">Cell outer membrane</keyword>
<dbReference type="Pfam" id="PF00691">
    <property type="entry name" value="OmpA"/>
    <property type="match status" value="1"/>
</dbReference>
<dbReference type="InterPro" id="IPR006665">
    <property type="entry name" value="OmpA-like"/>
</dbReference>
<dbReference type="PRINTS" id="PR01021">
    <property type="entry name" value="OMPADOMAIN"/>
</dbReference>
<evidence type="ECO:0000313" key="7">
    <source>
        <dbReference type="EMBL" id="MXO55575.1"/>
    </source>
</evidence>
<dbReference type="SUPFAM" id="SSF103088">
    <property type="entry name" value="OmpA-like"/>
    <property type="match status" value="1"/>
</dbReference>
<evidence type="ECO:0000256" key="5">
    <source>
        <dbReference type="SAM" id="MobiDB-lite"/>
    </source>
</evidence>
<proteinExistence type="predicted"/>
<comment type="caution">
    <text evidence="7">The sequence shown here is derived from an EMBL/GenBank/DDBJ whole genome shotgun (WGS) entry which is preliminary data.</text>
</comment>
<dbReference type="CDD" id="cd07185">
    <property type="entry name" value="OmpA_C-like"/>
    <property type="match status" value="1"/>
</dbReference>
<feature type="compositionally biased region" description="Low complexity" evidence="5">
    <location>
        <begin position="30"/>
        <end position="46"/>
    </location>
</feature>
<comment type="subcellular location">
    <subcellularLocation>
        <location evidence="1">Cell outer membrane</location>
    </subcellularLocation>
</comment>
<dbReference type="InterPro" id="IPR036737">
    <property type="entry name" value="OmpA-like_sf"/>
</dbReference>
<organism evidence="7 8">
    <name type="scientific">Pontixanthobacter gangjinensis</name>
    <dbReference type="NCBI Taxonomy" id="1028742"/>
    <lineage>
        <taxon>Bacteria</taxon>
        <taxon>Pseudomonadati</taxon>
        <taxon>Pseudomonadota</taxon>
        <taxon>Alphaproteobacteria</taxon>
        <taxon>Sphingomonadales</taxon>
        <taxon>Erythrobacteraceae</taxon>
        <taxon>Pontixanthobacter</taxon>
    </lineage>
</organism>
<dbReference type="PANTHER" id="PTHR30329">
    <property type="entry name" value="STATOR ELEMENT OF FLAGELLAR MOTOR COMPLEX"/>
    <property type="match status" value="1"/>
</dbReference>
<feature type="domain" description="OmpA-like" evidence="6">
    <location>
        <begin position="60"/>
        <end position="183"/>
    </location>
</feature>
<dbReference type="PROSITE" id="PS51123">
    <property type="entry name" value="OMPA_2"/>
    <property type="match status" value="1"/>
</dbReference>
<evidence type="ECO:0000256" key="1">
    <source>
        <dbReference type="ARBA" id="ARBA00004442"/>
    </source>
</evidence>
<dbReference type="EMBL" id="WTYS01000001">
    <property type="protein sequence ID" value="MXO55575.1"/>
    <property type="molecule type" value="Genomic_DNA"/>
</dbReference>
<dbReference type="PROSITE" id="PS51257">
    <property type="entry name" value="PROKAR_LIPOPROTEIN"/>
    <property type="match status" value="1"/>
</dbReference>
<dbReference type="PANTHER" id="PTHR30329:SF21">
    <property type="entry name" value="LIPOPROTEIN YIAD-RELATED"/>
    <property type="match status" value="1"/>
</dbReference>
<evidence type="ECO:0000259" key="6">
    <source>
        <dbReference type="PROSITE" id="PS51123"/>
    </source>
</evidence>
<sequence>MIKPNFQPAIWALVAATALSLGACKDKSNGPGETPEPIATETAPTEQKSILSPDAAIRVEVAPLKPLQLRIPFDDGGSELGDQAVEVLKEALLSPQMKAGGAIILGGHTDSAGYDEANLRASERRAEAVREWLVENNTPATRISVIAFGERNPARPNANPDGTDNLENQAFNRRVMLDIALPAELAESAEAKEKPTLIEQVAADN</sequence>
<accession>A0A6I4SIX2</accession>
<evidence type="ECO:0000256" key="2">
    <source>
        <dbReference type="ARBA" id="ARBA00023136"/>
    </source>
</evidence>
<keyword evidence="8" id="KW-1185">Reference proteome</keyword>